<keyword evidence="10" id="KW-0812">Transmembrane</keyword>
<keyword evidence="12" id="KW-1185">Reference proteome</keyword>
<feature type="transmembrane region" description="Helical" evidence="10">
    <location>
        <begin position="6"/>
        <end position="26"/>
    </location>
</feature>
<accession>A0A2V1D8Y9</accession>
<comment type="pathway">
    <text evidence="2">Secondary metabolite biosynthesis.</text>
</comment>
<dbReference type="EMBL" id="KZ805531">
    <property type="protein sequence ID" value="PVH94522.1"/>
    <property type="molecule type" value="Genomic_DNA"/>
</dbReference>
<keyword evidence="7 9" id="KW-0408">Iron</keyword>
<dbReference type="InterPro" id="IPR036396">
    <property type="entry name" value="Cyt_P450_sf"/>
</dbReference>
<evidence type="ECO:0000313" key="12">
    <source>
        <dbReference type="Proteomes" id="UP000244855"/>
    </source>
</evidence>
<feature type="binding site" description="axial binding residue" evidence="9">
    <location>
        <position position="477"/>
    </location>
    <ligand>
        <name>heme</name>
        <dbReference type="ChEBI" id="CHEBI:30413"/>
    </ligand>
    <ligandPart>
        <name>Fe</name>
        <dbReference type="ChEBI" id="CHEBI:18248"/>
    </ligandPart>
</feature>
<evidence type="ECO:0000256" key="7">
    <source>
        <dbReference type="ARBA" id="ARBA00023004"/>
    </source>
</evidence>
<evidence type="ECO:0000256" key="10">
    <source>
        <dbReference type="SAM" id="Phobius"/>
    </source>
</evidence>
<dbReference type="GO" id="GO:0020037">
    <property type="term" value="F:heme binding"/>
    <property type="evidence" value="ECO:0007669"/>
    <property type="project" value="InterPro"/>
</dbReference>
<keyword evidence="4 9" id="KW-0349">Heme</keyword>
<keyword evidence="6" id="KW-0560">Oxidoreductase</keyword>
<keyword evidence="10" id="KW-1133">Transmembrane helix</keyword>
<evidence type="ECO:0000256" key="3">
    <source>
        <dbReference type="ARBA" id="ARBA00010617"/>
    </source>
</evidence>
<evidence type="ECO:0000256" key="6">
    <source>
        <dbReference type="ARBA" id="ARBA00023002"/>
    </source>
</evidence>
<reference evidence="11 12" key="1">
    <citation type="journal article" date="2018" name="Sci. Rep.">
        <title>Comparative genomics provides insights into the lifestyle and reveals functional heterogeneity of dark septate endophytic fungi.</title>
        <authorList>
            <person name="Knapp D.G."/>
            <person name="Nemeth J.B."/>
            <person name="Barry K."/>
            <person name="Hainaut M."/>
            <person name="Henrissat B."/>
            <person name="Johnson J."/>
            <person name="Kuo A."/>
            <person name="Lim J.H.P."/>
            <person name="Lipzen A."/>
            <person name="Nolan M."/>
            <person name="Ohm R.A."/>
            <person name="Tamas L."/>
            <person name="Grigoriev I.V."/>
            <person name="Spatafora J.W."/>
            <person name="Nagy L.G."/>
            <person name="Kovacs G.M."/>
        </authorList>
    </citation>
    <scope>NUCLEOTIDE SEQUENCE [LARGE SCALE GENOMIC DNA]</scope>
    <source>
        <strain evidence="11 12">DSE2036</strain>
    </source>
</reference>
<comment type="similarity">
    <text evidence="3">Belongs to the cytochrome P450 family.</text>
</comment>
<dbReference type="InterPro" id="IPR002403">
    <property type="entry name" value="Cyt_P450_E_grp-IV"/>
</dbReference>
<protein>
    <submittedName>
        <fullName evidence="11">Cytochrome P450</fullName>
    </submittedName>
</protein>
<evidence type="ECO:0000256" key="1">
    <source>
        <dbReference type="ARBA" id="ARBA00001971"/>
    </source>
</evidence>
<dbReference type="GO" id="GO:0004497">
    <property type="term" value="F:monooxygenase activity"/>
    <property type="evidence" value="ECO:0007669"/>
    <property type="project" value="UniProtKB-KW"/>
</dbReference>
<dbReference type="GO" id="GO:0016705">
    <property type="term" value="F:oxidoreductase activity, acting on paired donors, with incorporation or reduction of molecular oxygen"/>
    <property type="evidence" value="ECO:0007669"/>
    <property type="project" value="InterPro"/>
</dbReference>
<proteinExistence type="inferred from homology"/>
<dbReference type="PRINTS" id="PR00465">
    <property type="entry name" value="EP450IV"/>
</dbReference>
<evidence type="ECO:0000313" key="11">
    <source>
        <dbReference type="EMBL" id="PVH94522.1"/>
    </source>
</evidence>
<evidence type="ECO:0000256" key="5">
    <source>
        <dbReference type="ARBA" id="ARBA00022723"/>
    </source>
</evidence>
<keyword evidence="10" id="KW-0472">Membrane</keyword>
<dbReference type="InterPro" id="IPR001128">
    <property type="entry name" value="Cyt_P450"/>
</dbReference>
<dbReference type="AlphaFoldDB" id="A0A2V1D8Y9"/>
<dbReference type="OrthoDB" id="10029320at2759"/>
<dbReference type="Proteomes" id="UP000244855">
    <property type="component" value="Unassembled WGS sequence"/>
</dbReference>
<comment type="cofactor">
    <cofactor evidence="1 9">
        <name>heme</name>
        <dbReference type="ChEBI" id="CHEBI:30413"/>
    </cofactor>
</comment>
<evidence type="ECO:0000256" key="2">
    <source>
        <dbReference type="ARBA" id="ARBA00005179"/>
    </source>
</evidence>
<keyword evidence="8" id="KW-0503">Monooxygenase</keyword>
<dbReference type="PRINTS" id="PR00385">
    <property type="entry name" value="P450"/>
</dbReference>
<evidence type="ECO:0000256" key="4">
    <source>
        <dbReference type="ARBA" id="ARBA00022617"/>
    </source>
</evidence>
<dbReference type="CDD" id="cd11051">
    <property type="entry name" value="CYP59-like"/>
    <property type="match status" value="1"/>
</dbReference>
<dbReference type="GO" id="GO:0005506">
    <property type="term" value="F:iron ion binding"/>
    <property type="evidence" value="ECO:0007669"/>
    <property type="project" value="InterPro"/>
</dbReference>
<dbReference type="Pfam" id="PF00067">
    <property type="entry name" value="p450"/>
    <property type="match status" value="1"/>
</dbReference>
<name>A0A2V1D8Y9_9PLEO</name>
<dbReference type="InterPro" id="IPR050121">
    <property type="entry name" value="Cytochrome_P450_monoxygenase"/>
</dbReference>
<keyword evidence="5 9" id="KW-0479">Metal-binding</keyword>
<dbReference type="STRING" id="97972.A0A2V1D8Y9"/>
<organism evidence="11 12">
    <name type="scientific">Periconia macrospinosa</name>
    <dbReference type="NCBI Taxonomy" id="97972"/>
    <lineage>
        <taxon>Eukaryota</taxon>
        <taxon>Fungi</taxon>
        <taxon>Dikarya</taxon>
        <taxon>Ascomycota</taxon>
        <taxon>Pezizomycotina</taxon>
        <taxon>Dothideomycetes</taxon>
        <taxon>Pleosporomycetidae</taxon>
        <taxon>Pleosporales</taxon>
        <taxon>Massarineae</taxon>
        <taxon>Periconiaceae</taxon>
        <taxon>Periconia</taxon>
    </lineage>
</organism>
<dbReference type="Gene3D" id="1.10.630.10">
    <property type="entry name" value="Cytochrome P450"/>
    <property type="match status" value="1"/>
</dbReference>
<gene>
    <name evidence="11" type="ORF">DM02DRAFT_692980</name>
</gene>
<evidence type="ECO:0000256" key="9">
    <source>
        <dbReference type="PIRSR" id="PIRSR602403-1"/>
    </source>
</evidence>
<evidence type="ECO:0000256" key="8">
    <source>
        <dbReference type="ARBA" id="ARBA00023033"/>
    </source>
</evidence>
<dbReference type="SUPFAM" id="SSF48264">
    <property type="entry name" value="Cytochrome P450"/>
    <property type="match status" value="1"/>
</dbReference>
<sequence length="563" mass="64636">MALSRLLVTVGTPLASALIYVLCIGYRKRARIYRLRQQGIAMPDGWSWWFGHLLVLDKKLKKLPHDANVFMAMGDMIEEHKDTEYFLMDYWPMFQPVLMTFAPEIAAQVSNKLDLPKPADQEKSFRPIIGGPSLITMNETQWKFWRSLFNNGFSASHMLSLVPTLVDTVDVFCEKLSSHVNGDIFFLDDMAMNLTMDVIIKTTLDIDLDNQRKEHKLARALNVILDWHSFWDPRILLNPLRIPVQWYYGRVMDTIIKAELQKRFNEMKAERTTDPSNQPKKAKSVIALALEEHMSQKQRGINQAFETLKLDPQFATIAANQIRMFIFAGNDSTATTLVYTYHLLSQNPSALAKLREEHDAVFQSPNAGDRLRDDPALINQCRYTLAVIKEALRLFPPSSSLRDGVAGVSIVDLQGNQVPTDNLNVTIMHRYVHVHPRFWPRPLEFIPERWLVEPGHELYPKSPLTSYRPFEHGTRNCIAQTLVYNELRVALIMTARKYDIKPAYDEWDSRENERLGVFASVAKNFGLKGNECKTVLGERAYQTTRSGAHPANRYPCRVTLAQR</sequence>
<dbReference type="PANTHER" id="PTHR24305">
    <property type="entry name" value="CYTOCHROME P450"/>
    <property type="match status" value="1"/>
</dbReference>
<dbReference type="PANTHER" id="PTHR24305:SF107">
    <property type="entry name" value="P450, PUTATIVE (EUROFUNG)-RELATED"/>
    <property type="match status" value="1"/>
</dbReference>